<sequence length="404" mass="45390">MGICEDIGMEVVMDDVRNVPERAGVHIIQLCRITLEQCIKVVFQGRYQLPPAGHKLSDEHVYMVTKMLSAKARCARKWTEDFNTTGDIKAERVPLDPSPLFYAFGVPCRALYRGYYILGGFQALRSYGTLANVKNNATIKTAQKDWLIGPVLASMDFVNTQRNLIRIYHDGKAQEVTTRLNIRGEFYETDKLLPSERDTQACKARVDRVTTRIFDLCLLPDKGKPAFKRLIDQPTFHTKVSATRQGQPDTKLLKELNPALRNLIDELEVARATTPAGDYKTQFPTLAKNLDIAANIRMDMLAVDGRYDDALAAWKNIQDKLHTLAAIAKPVHDNLVMLANLKAKYGSPAEIDQSLYKPDYLNKTKGIDRQGETLGCECYPGEPHSSFKGSASANRVTKPRSRQQ</sequence>
<protein>
    <submittedName>
        <fullName evidence="2">Uncharacterized protein</fullName>
    </submittedName>
</protein>
<reference evidence="2" key="2">
    <citation type="journal article" date="2023" name="IMA Fungus">
        <title>Comparative genomic study of the Penicillium genus elucidates a diverse pangenome and 15 lateral gene transfer events.</title>
        <authorList>
            <person name="Petersen C."/>
            <person name="Sorensen T."/>
            <person name="Nielsen M.R."/>
            <person name="Sondergaard T.E."/>
            <person name="Sorensen J.L."/>
            <person name="Fitzpatrick D.A."/>
            <person name="Frisvad J.C."/>
            <person name="Nielsen K.L."/>
        </authorList>
    </citation>
    <scope>NUCLEOTIDE SEQUENCE</scope>
    <source>
        <strain evidence="2">IBT 19713</strain>
    </source>
</reference>
<evidence type="ECO:0000313" key="2">
    <source>
        <dbReference type="EMBL" id="KAJ5239144.1"/>
    </source>
</evidence>
<dbReference type="Proteomes" id="UP001150941">
    <property type="component" value="Unassembled WGS sequence"/>
</dbReference>
<feature type="region of interest" description="Disordered" evidence="1">
    <location>
        <begin position="381"/>
        <end position="404"/>
    </location>
</feature>
<dbReference type="EMBL" id="JAPQKS010000003">
    <property type="protein sequence ID" value="KAJ5239144.1"/>
    <property type="molecule type" value="Genomic_DNA"/>
</dbReference>
<gene>
    <name evidence="2" type="ORF">N7468_003763</name>
</gene>
<accession>A0A9W9P7A6</accession>
<comment type="caution">
    <text evidence="2">The sequence shown here is derived from an EMBL/GenBank/DDBJ whole genome shotgun (WGS) entry which is preliminary data.</text>
</comment>
<keyword evidence="3" id="KW-1185">Reference proteome</keyword>
<organism evidence="2 3">
    <name type="scientific">Penicillium chermesinum</name>
    <dbReference type="NCBI Taxonomy" id="63820"/>
    <lineage>
        <taxon>Eukaryota</taxon>
        <taxon>Fungi</taxon>
        <taxon>Dikarya</taxon>
        <taxon>Ascomycota</taxon>
        <taxon>Pezizomycotina</taxon>
        <taxon>Eurotiomycetes</taxon>
        <taxon>Eurotiomycetidae</taxon>
        <taxon>Eurotiales</taxon>
        <taxon>Aspergillaceae</taxon>
        <taxon>Penicillium</taxon>
    </lineage>
</organism>
<dbReference type="GeneID" id="83200363"/>
<evidence type="ECO:0000256" key="1">
    <source>
        <dbReference type="SAM" id="MobiDB-lite"/>
    </source>
</evidence>
<dbReference type="OrthoDB" id="4369470at2759"/>
<reference evidence="2" key="1">
    <citation type="submission" date="2022-11" db="EMBL/GenBank/DDBJ databases">
        <authorList>
            <person name="Petersen C."/>
        </authorList>
    </citation>
    <scope>NUCLEOTIDE SEQUENCE</scope>
    <source>
        <strain evidence="2">IBT 19713</strain>
    </source>
</reference>
<proteinExistence type="predicted"/>
<dbReference type="AlphaFoldDB" id="A0A9W9P7A6"/>
<evidence type="ECO:0000313" key="3">
    <source>
        <dbReference type="Proteomes" id="UP001150941"/>
    </source>
</evidence>
<dbReference type="RefSeq" id="XP_058332063.1">
    <property type="nucleotide sequence ID" value="XM_058473060.1"/>
</dbReference>
<name>A0A9W9P7A6_9EURO</name>